<dbReference type="Proteomes" id="UP000257109">
    <property type="component" value="Unassembled WGS sequence"/>
</dbReference>
<dbReference type="OrthoDB" id="1740536at2759"/>
<feature type="non-terminal residue" evidence="2">
    <location>
        <position position="1"/>
    </location>
</feature>
<gene>
    <name evidence="2" type="ORF">CR513_23895</name>
</gene>
<dbReference type="EMBL" id="QJKJ01004526">
    <property type="protein sequence ID" value="RDX93806.1"/>
    <property type="molecule type" value="Genomic_DNA"/>
</dbReference>
<comment type="caution">
    <text evidence="2">The sequence shown here is derived from an EMBL/GenBank/DDBJ whole genome shotgun (WGS) entry which is preliminary data.</text>
</comment>
<keyword evidence="3" id="KW-1185">Reference proteome</keyword>
<evidence type="ECO:0000313" key="2">
    <source>
        <dbReference type="EMBL" id="RDX93806.1"/>
    </source>
</evidence>
<evidence type="ECO:0000256" key="1">
    <source>
        <dbReference type="SAM" id="MobiDB-lite"/>
    </source>
</evidence>
<feature type="compositionally biased region" description="Basic and acidic residues" evidence="1">
    <location>
        <begin position="59"/>
        <end position="68"/>
    </location>
</feature>
<protein>
    <submittedName>
        <fullName evidence="2">Uncharacterized protein</fullName>
    </submittedName>
</protein>
<feature type="compositionally biased region" description="Basic and acidic residues" evidence="1">
    <location>
        <begin position="26"/>
        <end position="49"/>
    </location>
</feature>
<reference evidence="2" key="1">
    <citation type="submission" date="2018-05" db="EMBL/GenBank/DDBJ databases">
        <title>Draft genome of Mucuna pruriens seed.</title>
        <authorList>
            <person name="Nnadi N.E."/>
            <person name="Vos R."/>
            <person name="Hasami M.H."/>
            <person name="Devisetty U.K."/>
            <person name="Aguiy J.C."/>
        </authorList>
    </citation>
    <scope>NUCLEOTIDE SEQUENCE [LARGE SCALE GENOMIC DNA]</scope>
    <source>
        <strain evidence="2">JCA_2017</strain>
    </source>
</reference>
<evidence type="ECO:0000313" key="3">
    <source>
        <dbReference type="Proteomes" id="UP000257109"/>
    </source>
</evidence>
<accession>A0A371GTK8</accession>
<feature type="region of interest" description="Disordered" evidence="1">
    <location>
        <begin position="19"/>
        <end position="88"/>
    </location>
</feature>
<proteinExistence type="predicted"/>
<dbReference type="AlphaFoldDB" id="A0A371GTK8"/>
<name>A0A371GTK8_MUCPR</name>
<sequence length="88" mass="9950">MGPNRDDWCDFHCAHDHSTEDMSSAKLERIEKHGRPRDEIRKRSNKVLDGRLGVHSKGSKREANHNKEPPLGTVARSPLDLGEAHHPP</sequence>
<organism evidence="2 3">
    <name type="scientific">Mucuna pruriens</name>
    <name type="common">Velvet bean</name>
    <name type="synonym">Dolichos pruriens</name>
    <dbReference type="NCBI Taxonomy" id="157652"/>
    <lineage>
        <taxon>Eukaryota</taxon>
        <taxon>Viridiplantae</taxon>
        <taxon>Streptophyta</taxon>
        <taxon>Embryophyta</taxon>
        <taxon>Tracheophyta</taxon>
        <taxon>Spermatophyta</taxon>
        <taxon>Magnoliopsida</taxon>
        <taxon>eudicotyledons</taxon>
        <taxon>Gunneridae</taxon>
        <taxon>Pentapetalae</taxon>
        <taxon>rosids</taxon>
        <taxon>fabids</taxon>
        <taxon>Fabales</taxon>
        <taxon>Fabaceae</taxon>
        <taxon>Papilionoideae</taxon>
        <taxon>50 kb inversion clade</taxon>
        <taxon>NPAAA clade</taxon>
        <taxon>indigoferoid/millettioid clade</taxon>
        <taxon>Phaseoleae</taxon>
        <taxon>Mucuna</taxon>
    </lineage>
</organism>